<keyword evidence="8" id="KW-0597">Phosphoprotein</keyword>
<protein>
    <recommendedName>
        <fullName evidence="5">Oxygen sensor histidine kinase NreB</fullName>
        <ecNumber evidence="4">2.7.13.3</ecNumber>
    </recommendedName>
    <alternativeName>
        <fullName evidence="18">Nitrogen regulation protein B</fullName>
    </alternativeName>
</protein>
<proteinExistence type="predicted"/>
<comment type="catalytic activity">
    <reaction evidence="1">
        <text>ATP + protein L-histidine = ADP + protein N-phospho-L-histidine.</text>
        <dbReference type="EC" id="2.7.13.3"/>
    </reaction>
</comment>
<comment type="function">
    <text evidence="17">Member of the two-component regulatory system NreB/NreC involved in the control of dissimilatory nitrate/nitrite reduction in response to oxygen. NreB functions as a direct oxygen sensor histidine kinase which is autophosphorylated, in the absence of oxygen, probably at the conserved histidine residue, and transfers its phosphate group probably to a conserved aspartate residue of NreC. NreB/NreC activates the expression of the nitrate (narGHJI) and nitrite (nir) reductase operons, as well as the putative nitrate transporter gene narT.</text>
</comment>
<organism evidence="21 22">
    <name type="scientific">Chitinophaga oryziterrae</name>
    <dbReference type="NCBI Taxonomy" id="1031224"/>
    <lineage>
        <taxon>Bacteria</taxon>
        <taxon>Pseudomonadati</taxon>
        <taxon>Bacteroidota</taxon>
        <taxon>Chitinophagia</taxon>
        <taxon>Chitinophagales</taxon>
        <taxon>Chitinophagaceae</taxon>
        <taxon>Chitinophaga</taxon>
    </lineage>
</organism>
<feature type="domain" description="Histidine kinase" evidence="20">
    <location>
        <begin position="61"/>
        <end position="247"/>
    </location>
</feature>
<evidence type="ECO:0000313" key="21">
    <source>
        <dbReference type="EMBL" id="MVT41570.1"/>
    </source>
</evidence>
<dbReference type="Gene3D" id="3.30.565.10">
    <property type="entry name" value="Histidine kinase-like ATPase, C-terminal domain"/>
    <property type="match status" value="1"/>
</dbReference>
<keyword evidence="10" id="KW-0479">Metal-binding</keyword>
<evidence type="ECO:0000256" key="19">
    <source>
        <dbReference type="SAM" id="Phobius"/>
    </source>
</evidence>
<dbReference type="PRINTS" id="PR00344">
    <property type="entry name" value="BCTRLSENSOR"/>
</dbReference>
<evidence type="ECO:0000256" key="8">
    <source>
        <dbReference type="ARBA" id="ARBA00022553"/>
    </source>
</evidence>
<keyword evidence="22" id="KW-1185">Reference proteome</keyword>
<evidence type="ECO:0000313" key="22">
    <source>
        <dbReference type="Proteomes" id="UP000468388"/>
    </source>
</evidence>
<evidence type="ECO:0000256" key="15">
    <source>
        <dbReference type="ARBA" id="ARBA00023012"/>
    </source>
</evidence>
<keyword evidence="9" id="KW-0808">Transferase</keyword>
<keyword evidence="19" id="KW-0472">Membrane</keyword>
<evidence type="ECO:0000256" key="1">
    <source>
        <dbReference type="ARBA" id="ARBA00000085"/>
    </source>
</evidence>
<dbReference type="InterPro" id="IPR036890">
    <property type="entry name" value="HATPase_C_sf"/>
</dbReference>
<dbReference type="PANTHER" id="PTHR24421">
    <property type="entry name" value="NITRATE/NITRITE SENSOR PROTEIN NARX-RELATED"/>
    <property type="match status" value="1"/>
</dbReference>
<dbReference type="RefSeq" id="WP_157300194.1">
    <property type="nucleotide sequence ID" value="NZ_BAAAZB010000025.1"/>
</dbReference>
<comment type="caution">
    <text evidence="21">The sequence shown here is derived from an EMBL/GenBank/DDBJ whole genome shotgun (WGS) entry which is preliminary data.</text>
</comment>
<dbReference type="InterPro" id="IPR050482">
    <property type="entry name" value="Sensor_HK_TwoCompSys"/>
</dbReference>
<dbReference type="AlphaFoldDB" id="A0A6N8J8K3"/>
<reference evidence="21 22" key="1">
    <citation type="submission" date="2019-12" db="EMBL/GenBank/DDBJ databases">
        <title>The draft genomic sequence of strain Chitinophaga oryziterrae JCM 16595.</title>
        <authorList>
            <person name="Zhang X."/>
        </authorList>
    </citation>
    <scope>NUCLEOTIDE SEQUENCE [LARGE SCALE GENOMIC DNA]</scope>
    <source>
        <strain evidence="21 22">JCM 16595</strain>
    </source>
</reference>
<evidence type="ECO:0000256" key="11">
    <source>
        <dbReference type="ARBA" id="ARBA00022741"/>
    </source>
</evidence>
<dbReference type="Gene3D" id="1.20.5.1930">
    <property type="match status" value="1"/>
</dbReference>
<dbReference type="GO" id="GO:0051539">
    <property type="term" value="F:4 iron, 4 sulfur cluster binding"/>
    <property type="evidence" value="ECO:0007669"/>
    <property type="project" value="UniProtKB-KW"/>
</dbReference>
<dbReference type="EMBL" id="WRXO01000003">
    <property type="protein sequence ID" value="MVT41570.1"/>
    <property type="molecule type" value="Genomic_DNA"/>
</dbReference>
<dbReference type="InterPro" id="IPR003594">
    <property type="entry name" value="HATPase_dom"/>
</dbReference>
<keyword evidence="16" id="KW-0411">Iron-sulfur</keyword>
<feature type="transmembrane region" description="Helical" evidence="19">
    <location>
        <begin position="12"/>
        <end position="30"/>
    </location>
</feature>
<evidence type="ECO:0000256" key="14">
    <source>
        <dbReference type="ARBA" id="ARBA00023004"/>
    </source>
</evidence>
<evidence type="ECO:0000256" key="9">
    <source>
        <dbReference type="ARBA" id="ARBA00022679"/>
    </source>
</evidence>
<evidence type="ECO:0000256" key="5">
    <source>
        <dbReference type="ARBA" id="ARBA00017322"/>
    </source>
</evidence>
<evidence type="ECO:0000259" key="20">
    <source>
        <dbReference type="PROSITE" id="PS50109"/>
    </source>
</evidence>
<keyword evidence="7" id="KW-0963">Cytoplasm</keyword>
<evidence type="ECO:0000256" key="13">
    <source>
        <dbReference type="ARBA" id="ARBA00022840"/>
    </source>
</evidence>
<dbReference type="GO" id="GO:0046983">
    <property type="term" value="F:protein dimerization activity"/>
    <property type="evidence" value="ECO:0007669"/>
    <property type="project" value="InterPro"/>
</dbReference>
<dbReference type="SUPFAM" id="SSF55874">
    <property type="entry name" value="ATPase domain of HSP90 chaperone/DNA topoisomerase II/histidine kinase"/>
    <property type="match status" value="1"/>
</dbReference>
<keyword evidence="13" id="KW-0067">ATP-binding</keyword>
<keyword evidence="14" id="KW-0408">Iron</keyword>
<gene>
    <name evidence="21" type="ORF">GO495_13330</name>
</gene>
<dbReference type="Proteomes" id="UP000468388">
    <property type="component" value="Unassembled WGS sequence"/>
</dbReference>
<name>A0A6N8J8K3_9BACT</name>
<evidence type="ECO:0000256" key="2">
    <source>
        <dbReference type="ARBA" id="ARBA00001966"/>
    </source>
</evidence>
<evidence type="ECO:0000256" key="3">
    <source>
        <dbReference type="ARBA" id="ARBA00004496"/>
    </source>
</evidence>
<dbReference type="InterPro" id="IPR004358">
    <property type="entry name" value="Sig_transdc_His_kin-like_C"/>
</dbReference>
<evidence type="ECO:0000256" key="18">
    <source>
        <dbReference type="ARBA" id="ARBA00030800"/>
    </source>
</evidence>
<dbReference type="PANTHER" id="PTHR24421:SF10">
    <property type="entry name" value="NITRATE_NITRITE SENSOR PROTEIN NARQ"/>
    <property type="match status" value="1"/>
</dbReference>
<keyword evidence="19" id="KW-1133">Transmembrane helix</keyword>
<dbReference type="GO" id="GO:0005524">
    <property type="term" value="F:ATP binding"/>
    <property type="evidence" value="ECO:0007669"/>
    <property type="project" value="UniProtKB-KW"/>
</dbReference>
<evidence type="ECO:0000256" key="4">
    <source>
        <dbReference type="ARBA" id="ARBA00012438"/>
    </source>
</evidence>
<dbReference type="EC" id="2.7.13.3" evidence="4"/>
<dbReference type="CDD" id="cd16917">
    <property type="entry name" value="HATPase_UhpB-NarQ-NarX-like"/>
    <property type="match status" value="1"/>
</dbReference>
<keyword evidence="11" id="KW-0547">Nucleotide-binding</keyword>
<dbReference type="GO" id="GO:0005737">
    <property type="term" value="C:cytoplasm"/>
    <property type="evidence" value="ECO:0007669"/>
    <property type="project" value="UniProtKB-SubCell"/>
</dbReference>
<dbReference type="Pfam" id="PF07730">
    <property type="entry name" value="HisKA_3"/>
    <property type="match status" value="1"/>
</dbReference>
<evidence type="ECO:0000256" key="17">
    <source>
        <dbReference type="ARBA" id="ARBA00024827"/>
    </source>
</evidence>
<sequence>MSICLLSHHIPSAYSVAAVIPLVVWLIILINRANFYKKAYLRLQHQELDIQEAERKRIADDIHDEIGSSLAAIKINLQSLHYTSDLDKRKARRLLQLVDETSNNVRRATHNLMPPMFGTTPLTQILQEHFANIENENGIIFHCCCNTYMPCFDPRQELIMYRIVMELTCNIIRHSYATAATVQLLYFPTYLEILVEDDGIGLPENSDHTRGIGLQSVYSRVKLLRGKINVDTGQSGTTFIINIPSNVIPR</sequence>
<accession>A0A6N8J8K3</accession>
<dbReference type="PROSITE" id="PS50109">
    <property type="entry name" value="HIS_KIN"/>
    <property type="match status" value="1"/>
</dbReference>
<keyword evidence="12" id="KW-0418">Kinase</keyword>
<dbReference type="GO" id="GO:0046872">
    <property type="term" value="F:metal ion binding"/>
    <property type="evidence" value="ECO:0007669"/>
    <property type="project" value="UniProtKB-KW"/>
</dbReference>
<dbReference type="GO" id="GO:0016020">
    <property type="term" value="C:membrane"/>
    <property type="evidence" value="ECO:0007669"/>
    <property type="project" value="InterPro"/>
</dbReference>
<keyword evidence="6" id="KW-0004">4Fe-4S</keyword>
<comment type="cofactor">
    <cofactor evidence="2">
        <name>[4Fe-4S] cluster</name>
        <dbReference type="ChEBI" id="CHEBI:49883"/>
    </cofactor>
</comment>
<evidence type="ECO:0000256" key="7">
    <source>
        <dbReference type="ARBA" id="ARBA00022490"/>
    </source>
</evidence>
<keyword evidence="19" id="KW-0812">Transmembrane</keyword>
<keyword evidence="15" id="KW-0902">Two-component regulatory system</keyword>
<dbReference type="OrthoDB" id="9760839at2"/>
<evidence type="ECO:0000256" key="10">
    <source>
        <dbReference type="ARBA" id="ARBA00022723"/>
    </source>
</evidence>
<evidence type="ECO:0000256" key="12">
    <source>
        <dbReference type="ARBA" id="ARBA00022777"/>
    </source>
</evidence>
<dbReference type="Pfam" id="PF02518">
    <property type="entry name" value="HATPase_c"/>
    <property type="match status" value="1"/>
</dbReference>
<comment type="subcellular location">
    <subcellularLocation>
        <location evidence="3">Cytoplasm</location>
    </subcellularLocation>
</comment>
<dbReference type="SMART" id="SM00387">
    <property type="entry name" value="HATPase_c"/>
    <property type="match status" value="1"/>
</dbReference>
<evidence type="ECO:0000256" key="6">
    <source>
        <dbReference type="ARBA" id="ARBA00022485"/>
    </source>
</evidence>
<dbReference type="InterPro" id="IPR011712">
    <property type="entry name" value="Sig_transdc_His_kin_sub3_dim/P"/>
</dbReference>
<dbReference type="InterPro" id="IPR005467">
    <property type="entry name" value="His_kinase_dom"/>
</dbReference>
<dbReference type="GO" id="GO:0000155">
    <property type="term" value="F:phosphorelay sensor kinase activity"/>
    <property type="evidence" value="ECO:0007669"/>
    <property type="project" value="InterPro"/>
</dbReference>
<evidence type="ECO:0000256" key="16">
    <source>
        <dbReference type="ARBA" id="ARBA00023014"/>
    </source>
</evidence>